<feature type="transmembrane region" description="Helical" evidence="10">
    <location>
        <begin position="12"/>
        <end position="30"/>
    </location>
</feature>
<keyword evidence="4 9" id="KW-0349">Heme</keyword>
<gene>
    <name evidence="11" type="ORF">BDZ94DRAFT_1308902</name>
</gene>
<evidence type="ECO:0000256" key="6">
    <source>
        <dbReference type="ARBA" id="ARBA00023002"/>
    </source>
</evidence>
<evidence type="ECO:0000256" key="7">
    <source>
        <dbReference type="ARBA" id="ARBA00023004"/>
    </source>
</evidence>
<keyword evidence="8" id="KW-0503">Monooxygenase</keyword>
<dbReference type="GO" id="GO:0005506">
    <property type="term" value="F:iron ion binding"/>
    <property type="evidence" value="ECO:0007669"/>
    <property type="project" value="InterPro"/>
</dbReference>
<dbReference type="OrthoDB" id="2789670at2759"/>
<dbReference type="InterPro" id="IPR036396">
    <property type="entry name" value="Cyt_P450_sf"/>
</dbReference>
<keyword evidence="7 9" id="KW-0408">Iron</keyword>
<name>A0A9P5Y7X4_9AGAR</name>
<evidence type="ECO:0000256" key="3">
    <source>
        <dbReference type="ARBA" id="ARBA00010617"/>
    </source>
</evidence>
<keyword evidence="10" id="KW-0472">Membrane</keyword>
<evidence type="ECO:0000256" key="2">
    <source>
        <dbReference type="ARBA" id="ARBA00005179"/>
    </source>
</evidence>
<evidence type="ECO:0000256" key="5">
    <source>
        <dbReference type="ARBA" id="ARBA00022723"/>
    </source>
</evidence>
<dbReference type="GO" id="GO:0020037">
    <property type="term" value="F:heme binding"/>
    <property type="evidence" value="ECO:0007669"/>
    <property type="project" value="InterPro"/>
</dbReference>
<dbReference type="EMBL" id="MU150263">
    <property type="protein sequence ID" value="KAF9463391.1"/>
    <property type="molecule type" value="Genomic_DNA"/>
</dbReference>
<keyword evidence="10" id="KW-1133">Transmembrane helix</keyword>
<dbReference type="InterPro" id="IPR002401">
    <property type="entry name" value="Cyt_P450_E_grp-I"/>
</dbReference>
<accession>A0A9P5Y7X4</accession>
<dbReference type="PANTHER" id="PTHR46300">
    <property type="entry name" value="P450, PUTATIVE (EUROFUNG)-RELATED-RELATED"/>
    <property type="match status" value="1"/>
</dbReference>
<dbReference type="InterPro" id="IPR001128">
    <property type="entry name" value="Cyt_P450"/>
</dbReference>
<keyword evidence="10" id="KW-0812">Transmembrane</keyword>
<evidence type="ECO:0000256" key="1">
    <source>
        <dbReference type="ARBA" id="ARBA00001971"/>
    </source>
</evidence>
<keyword evidence="5 9" id="KW-0479">Metal-binding</keyword>
<sequence length="520" mass="59047">MSFIPTLDIANLIKLFALAITLLYIYHLYYQTKHWPPGPRGLPILGNIFQVPRFSWYTFTNWKVQYGSIISLNIVGQPMIILNTHKVASELLNRRSQIYSDRPRFIMAGEILSGGLNIILLSPTDRWRRMRRAGHEGFKARASEKYRPIQELEATRLVTNLINDPENWSNHFNRSAASSILCSVYGRDPIERKDDYIVEKINTMMDRLVHAAFPGAYLVEIFPRMKHLPLWMAKWKREGQEHFTKDTNMFERFLSDVGERMLTGNCKPCFASSLLDNQSKAKLTNEEASWLAGAIFGAGSETTSSVLHVFLLAMTLYPDVMRTAQTEIDGVVGPDRLPNFGDFDQLPYIQAMVKEVLRWRPVIPLGFPRCAAENDFYEGYHIPRGAIVVPNVWAMNRDPDLYPDYDEFRPGRFLNDSGGINQVFSDLAPLGHVTFGFGKRICSGLNLANQSLFINFACMLWALNIEQAIDNEGKRIVPSRTACIDRGIVAKPAPFVCNITIRSNNAIATVVEQMKADKKA</sequence>
<keyword evidence="12" id="KW-1185">Reference proteome</keyword>
<dbReference type="AlphaFoldDB" id="A0A9P5Y7X4"/>
<comment type="pathway">
    <text evidence="2">Secondary metabolite biosynthesis.</text>
</comment>
<comment type="caution">
    <text evidence="11">The sequence shown here is derived from an EMBL/GenBank/DDBJ whole genome shotgun (WGS) entry which is preliminary data.</text>
</comment>
<dbReference type="SUPFAM" id="SSF48264">
    <property type="entry name" value="Cytochrome P450"/>
    <property type="match status" value="1"/>
</dbReference>
<keyword evidence="6" id="KW-0560">Oxidoreductase</keyword>
<dbReference type="PRINTS" id="PR00385">
    <property type="entry name" value="P450"/>
</dbReference>
<evidence type="ECO:0000256" key="9">
    <source>
        <dbReference type="PIRSR" id="PIRSR602401-1"/>
    </source>
</evidence>
<dbReference type="GO" id="GO:0016705">
    <property type="term" value="F:oxidoreductase activity, acting on paired donors, with incorporation or reduction of molecular oxygen"/>
    <property type="evidence" value="ECO:0007669"/>
    <property type="project" value="InterPro"/>
</dbReference>
<reference evidence="11" key="1">
    <citation type="submission" date="2020-11" db="EMBL/GenBank/DDBJ databases">
        <authorList>
            <consortium name="DOE Joint Genome Institute"/>
            <person name="Ahrendt S."/>
            <person name="Riley R."/>
            <person name="Andreopoulos W."/>
            <person name="Labutti K."/>
            <person name="Pangilinan J."/>
            <person name="Ruiz-Duenas F.J."/>
            <person name="Barrasa J.M."/>
            <person name="Sanchez-Garcia M."/>
            <person name="Camarero S."/>
            <person name="Miyauchi S."/>
            <person name="Serrano A."/>
            <person name="Linde D."/>
            <person name="Babiker R."/>
            <person name="Drula E."/>
            <person name="Ayuso-Fernandez I."/>
            <person name="Pacheco R."/>
            <person name="Padilla G."/>
            <person name="Ferreira P."/>
            <person name="Barriuso J."/>
            <person name="Kellner H."/>
            <person name="Castanera R."/>
            <person name="Alfaro M."/>
            <person name="Ramirez L."/>
            <person name="Pisabarro A.G."/>
            <person name="Kuo A."/>
            <person name="Tritt A."/>
            <person name="Lipzen A."/>
            <person name="He G."/>
            <person name="Yan M."/>
            <person name="Ng V."/>
            <person name="Cullen D."/>
            <person name="Martin F."/>
            <person name="Rosso M.-N."/>
            <person name="Henrissat B."/>
            <person name="Hibbett D."/>
            <person name="Martinez A.T."/>
            <person name="Grigoriev I.V."/>
        </authorList>
    </citation>
    <scope>NUCLEOTIDE SEQUENCE</scope>
    <source>
        <strain evidence="11">CBS 247.69</strain>
    </source>
</reference>
<dbReference type="PRINTS" id="PR00463">
    <property type="entry name" value="EP450I"/>
</dbReference>
<evidence type="ECO:0000313" key="12">
    <source>
        <dbReference type="Proteomes" id="UP000807353"/>
    </source>
</evidence>
<dbReference type="Gene3D" id="1.10.630.10">
    <property type="entry name" value="Cytochrome P450"/>
    <property type="match status" value="1"/>
</dbReference>
<dbReference type="GO" id="GO:0004497">
    <property type="term" value="F:monooxygenase activity"/>
    <property type="evidence" value="ECO:0007669"/>
    <property type="project" value="UniProtKB-KW"/>
</dbReference>
<feature type="binding site" description="axial binding residue" evidence="9">
    <location>
        <position position="442"/>
    </location>
    <ligand>
        <name>heme</name>
        <dbReference type="ChEBI" id="CHEBI:30413"/>
    </ligand>
    <ligandPart>
        <name>Fe</name>
        <dbReference type="ChEBI" id="CHEBI:18248"/>
    </ligandPart>
</feature>
<dbReference type="Proteomes" id="UP000807353">
    <property type="component" value="Unassembled WGS sequence"/>
</dbReference>
<evidence type="ECO:0000256" key="8">
    <source>
        <dbReference type="ARBA" id="ARBA00023033"/>
    </source>
</evidence>
<proteinExistence type="inferred from homology"/>
<evidence type="ECO:0000256" key="4">
    <source>
        <dbReference type="ARBA" id="ARBA00022617"/>
    </source>
</evidence>
<dbReference type="Pfam" id="PF00067">
    <property type="entry name" value="p450"/>
    <property type="match status" value="1"/>
</dbReference>
<dbReference type="CDD" id="cd11065">
    <property type="entry name" value="CYP64-like"/>
    <property type="match status" value="1"/>
</dbReference>
<protein>
    <submittedName>
        <fullName evidence="11">Cytochrome P450</fullName>
    </submittedName>
</protein>
<dbReference type="InterPro" id="IPR050364">
    <property type="entry name" value="Cytochrome_P450_fung"/>
</dbReference>
<evidence type="ECO:0000313" key="11">
    <source>
        <dbReference type="EMBL" id="KAF9463391.1"/>
    </source>
</evidence>
<comment type="cofactor">
    <cofactor evidence="1 9">
        <name>heme</name>
        <dbReference type="ChEBI" id="CHEBI:30413"/>
    </cofactor>
</comment>
<organism evidence="11 12">
    <name type="scientific">Collybia nuda</name>
    <dbReference type="NCBI Taxonomy" id="64659"/>
    <lineage>
        <taxon>Eukaryota</taxon>
        <taxon>Fungi</taxon>
        <taxon>Dikarya</taxon>
        <taxon>Basidiomycota</taxon>
        <taxon>Agaricomycotina</taxon>
        <taxon>Agaricomycetes</taxon>
        <taxon>Agaricomycetidae</taxon>
        <taxon>Agaricales</taxon>
        <taxon>Tricholomatineae</taxon>
        <taxon>Clitocybaceae</taxon>
        <taxon>Collybia</taxon>
    </lineage>
</organism>
<comment type="similarity">
    <text evidence="3">Belongs to the cytochrome P450 family.</text>
</comment>
<evidence type="ECO:0000256" key="10">
    <source>
        <dbReference type="SAM" id="Phobius"/>
    </source>
</evidence>